<gene>
    <name evidence="2" type="ORF">Thiowin_00350</name>
</gene>
<reference evidence="2 3" key="1">
    <citation type="journal article" date="2023" name="Microorganisms">
        <title>Thiorhodovibrio frisius and Trv. litoralis spp. nov., Two Novel Members from a Clade of Fastidious Purple Sulfur Bacteria That Exhibit Unique Red-Shifted Light-Harvesting Capabilities.</title>
        <authorList>
            <person name="Methner A."/>
            <person name="Kuzyk S.B."/>
            <person name="Petersen J."/>
            <person name="Bauer S."/>
            <person name="Brinkmann H."/>
            <person name="Sichau K."/>
            <person name="Wanner G."/>
            <person name="Wolf J."/>
            <person name="Neumann-Schaal M."/>
            <person name="Henke P."/>
            <person name="Tank M."/>
            <person name="Sproer C."/>
            <person name="Bunk B."/>
            <person name="Overmann J."/>
        </authorList>
    </citation>
    <scope>NUCLEOTIDE SEQUENCE [LARGE SCALE GENOMIC DNA]</scope>
    <source>
        <strain evidence="2 3">DSM 6702</strain>
    </source>
</reference>
<keyword evidence="3" id="KW-1185">Reference proteome</keyword>
<dbReference type="PANTHER" id="PTHR35399:SF2">
    <property type="entry name" value="DUF839 DOMAIN-CONTAINING PROTEIN"/>
    <property type="match status" value="1"/>
</dbReference>
<evidence type="ECO:0000313" key="2">
    <source>
        <dbReference type="EMBL" id="WPL15454.1"/>
    </source>
</evidence>
<organism evidence="2 3">
    <name type="scientific">Thiorhodovibrio winogradskyi</name>
    <dbReference type="NCBI Taxonomy" id="77007"/>
    <lineage>
        <taxon>Bacteria</taxon>
        <taxon>Pseudomonadati</taxon>
        <taxon>Pseudomonadota</taxon>
        <taxon>Gammaproteobacteria</taxon>
        <taxon>Chromatiales</taxon>
        <taxon>Chromatiaceae</taxon>
        <taxon>Thiorhodovibrio</taxon>
    </lineage>
</organism>
<dbReference type="EMBL" id="CP121472">
    <property type="protein sequence ID" value="WPL15454.1"/>
    <property type="molecule type" value="Genomic_DNA"/>
</dbReference>
<feature type="signal peptide" evidence="1">
    <location>
        <begin position="1"/>
        <end position="24"/>
    </location>
</feature>
<protein>
    <submittedName>
        <fullName evidence="2">Phosphatase</fullName>
    </submittedName>
</protein>
<keyword evidence="1" id="KW-0732">Signal</keyword>
<proteinExistence type="predicted"/>
<dbReference type="RefSeq" id="WP_328986027.1">
    <property type="nucleotide sequence ID" value="NZ_CP121472.1"/>
</dbReference>
<dbReference type="Pfam" id="PF05787">
    <property type="entry name" value="PhoX"/>
    <property type="match status" value="1"/>
</dbReference>
<name>A0ABZ0S4F1_9GAMM</name>
<dbReference type="PANTHER" id="PTHR35399">
    <property type="entry name" value="SLR8030 PROTEIN"/>
    <property type="match status" value="1"/>
</dbReference>
<evidence type="ECO:0000313" key="3">
    <source>
        <dbReference type="Proteomes" id="UP001432180"/>
    </source>
</evidence>
<evidence type="ECO:0000256" key="1">
    <source>
        <dbReference type="SAM" id="SignalP"/>
    </source>
</evidence>
<dbReference type="Proteomes" id="UP001432180">
    <property type="component" value="Chromosome"/>
</dbReference>
<dbReference type="InterPro" id="IPR008557">
    <property type="entry name" value="PhoX"/>
</dbReference>
<accession>A0ABZ0S4F1</accession>
<feature type="chain" id="PRO_5045820149" evidence="1">
    <location>
        <begin position="25"/>
        <end position="618"/>
    </location>
</feature>
<sequence length="618" mass="67224">MPTKPIHLTITATLGLGAASLTLAGSIDFSPAPFAQTDADKRQILTSPSAMVDGRQAPLEYRAILRSGDRVGSGTFGLLHDIQGNPLLAADGSPVISNSNDFSSILTGKDGKLYMVSHFESRPGAIYLTELAQDRQTGALSAIQTRALDLAAQRGGWVLCAGSVTPWGTHLGAEEYEPDARQWRDQSISPYNAAMATYFGAAPAQAGDLMNPYDYGYPIEIDVSDFDHARVQKHYAMGRIALELGYVLPDRKTLYLSDDGTNVGLFRFVAQTPGDLSAGSLWAARWSQRSAAGAGTALLDWVYLGYASNDQVSQWKDSYRFADIFDEADPVKEKGKNTGRCPEGFSSINVGHQDGQHQCLKLRDIDGDGAVWQSDWNIASRLETRRWAAMRGATTEFRKMEGISYNPDANLLYLAMSEIDRGMLDFARVGKGREGEKRPYDQYDIGGPNHMTIARGNLCGAVYALSLDGNYTATHIFPLISGTPMTTNHGAEADSPDFDGLNHCDIDGIANPDNISYLPGYHRLIIGEDSVSGHQNDMVWAYNTQSGALTRIQTTPYGAEATSAYWYPNIKGFAYLMSVVQHPYGEPDASGIHPAQRLKNPAQAAGYTGYLVFPALDH</sequence>